<sequence length="146" mass="15580">MSRKPLDPSLVILPGGKVTRWGGRCPETTCEQHYAVAIAHHATKRQQMVAAATAEGEARKAYVAAIAEHGPCSSSANTARMRWDAARVLTLAGAAKLEAASLRVMRAADAWAAEVASQLYSREPVAPAPPEPLARTWAEYMDGDAL</sequence>
<reference evidence="1 2" key="1">
    <citation type="submission" date="2019-06" db="EMBL/GenBank/DDBJ databases">
        <authorList>
            <person name="Livingstone P."/>
            <person name="Whitworth D."/>
        </authorList>
    </citation>
    <scope>NUCLEOTIDE SEQUENCE [LARGE SCALE GENOMIC DNA]</scope>
    <source>
        <strain evidence="1 2">AM401</strain>
    </source>
</reference>
<dbReference type="OrthoDB" id="9925013at2"/>
<organism evidence="1 2">
    <name type="scientific">Myxococcus llanfairpwllgwyngyllgogerychwyrndrobwllllantysiliogogogochensis</name>
    <dbReference type="NCBI Taxonomy" id="2590453"/>
    <lineage>
        <taxon>Bacteria</taxon>
        <taxon>Pseudomonadati</taxon>
        <taxon>Myxococcota</taxon>
        <taxon>Myxococcia</taxon>
        <taxon>Myxococcales</taxon>
        <taxon>Cystobacterineae</taxon>
        <taxon>Myxococcaceae</taxon>
        <taxon>Myxococcus</taxon>
    </lineage>
</organism>
<protein>
    <submittedName>
        <fullName evidence="1">Uncharacterized protein</fullName>
    </submittedName>
</protein>
<evidence type="ECO:0000313" key="2">
    <source>
        <dbReference type="Proteomes" id="UP000315369"/>
    </source>
</evidence>
<dbReference type="RefSeq" id="WP_141641081.1">
    <property type="nucleotide sequence ID" value="NZ_VIFM01000010.1"/>
</dbReference>
<comment type="caution">
    <text evidence="1">The sequence shown here is derived from an EMBL/GenBank/DDBJ whole genome shotgun (WGS) entry which is preliminary data.</text>
</comment>
<dbReference type="AlphaFoldDB" id="A0A540X7Q7"/>
<dbReference type="EMBL" id="VIFM01000010">
    <property type="protein sequence ID" value="TQF17232.1"/>
    <property type="molecule type" value="Genomic_DNA"/>
</dbReference>
<gene>
    <name evidence="1" type="ORF">FJV41_04100</name>
</gene>
<proteinExistence type="predicted"/>
<dbReference type="Proteomes" id="UP000315369">
    <property type="component" value="Unassembled WGS sequence"/>
</dbReference>
<evidence type="ECO:0000313" key="1">
    <source>
        <dbReference type="EMBL" id="TQF17232.1"/>
    </source>
</evidence>
<accession>A0A540X7Q7</accession>
<keyword evidence="2" id="KW-1185">Reference proteome</keyword>
<name>A0A540X7Q7_9BACT</name>